<dbReference type="EMBL" id="CP000612">
    <property type="protein sequence ID" value="ABO49777.1"/>
    <property type="molecule type" value="Genomic_DNA"/>
</dbReference>
<dbReference type="OrthoDB" id="1785181at2"/>
<dbReference type="KEGG" id="drm:Dred_1243"/>
<proteinExistence type="predicted"/>
<dbReference type="HOGENOM" id="CLU_729061_0_0_9"/>
<evidence type="ECO:0000313" key="2">
    <source>
        <dbReference type="Proteomes" id="UP000001556"/>
    </source>
</evidence>
<reference evidence="1 2" key="1">
    <citation type="submission" date="2007-03" db="EMBL/GenBank/DDBJ databases">
        <title>Complete sequence of Desulfotomaculum reducens MI-1.</title>
        <authorList>
            <consortium name="US DOE Joint Genome Institute"/>
            <person name="Copeland A."/>
            <person name="Lucas S."/>
            <person name="Lapidus A."/>
            <person name="Barry K."/>
            <person name="Detter J.C."/>
            <person name="Glavina del Rio T."/>
            <person name="Hammon N."/>
            <person name="Israni S."/>
            <person name="Dalin E."/>
            <person name="Tice H."/>
            <person name="Pitluck S."/>
            <person name="Sims D."/>
            <person name="Brettin T."/>
            <person name="Bruce D."/>
            <person name="Han C."/>
            <person name="Tapia R."/>
            <person name="Schmutz J."/>
            <person name="Larimer F."/>
            <person name="Land M."/>
            <person name="Hauser L."/>
            <person name="Kyrpides N."/>
            <person name="Kim E."/>
            <person name="Tebo B.M."/>
            <person name="Richardson P."/>
        </authorList>
    </citation>
    <scope>NUCLEOTIDE SEQUENCE [LARGE SCALE GENOMIC DNA]</scope>
    <source>
        <strain evidence="1 2">MI-1</strain>
    </source>
</reference>
<keyword evidence="2" id="KW-1185">Reference proteome</keyword>
<evidence type="ECO:0000313" key="1">
    <source>
        <dbReference type="EMBL" id="ABO49777.1"/>
    </source>
</evidence>
<name>A4J3X4_DESRM</name>
<dbReference type="RefSeq" id="WP_011877603.1">
    <property type="nucleotide sequence ID" value="NC_009253.1"/>
</dbReference>
<sequence>MSLHISENRLFEYLVAYILRNNGYIAGVPRRKLGGRGTQHEIGVIGIDLNNSPFCLNTVLLVAARGQAQSNPTSDMQLVRNLKATLLDLEQTLPPRRELIRDLLDNNRGDLFHRIYGGKRMKETLTVNYVGGVFVSSEFSYPAWEYANAHGIYVVHLPDCIAGKPVHQWYQRIRSSMSKIRDENDKFTLPGLAKKTKKHLDFLNVITFLQRSPEGELKPEHSHDLFTIFNELLRTQDMTPLAKHLQRTALATINGYPVVLEYNLSYKALLDAALTIYERKIRTIKSVVPATTYKPLDVVHLEITSVTPTKDHHVSKFTYQVVQENVPTTIQNLAGAVYIPNTVLDKRSLQRFRLKMPLKAGLSLVCEFSPQQGILLEPQIIER</sequence>
<accession>A4J3X4</accession>
<organism evidence="1 2">
    <name type="scientific">Desulforamulus reducens (strain ATCC BAA-1160 / DSM 100696 / MI-1)</name>
    <name type="common">Desulfotomaculum reducens</name>
    <dbReference type="NCBI Taxonomy" id="349161"/>
    <lineage>
        <taxon>Bacteria</taxon>
        <taxon>Bacillati</taxon>
        <taxon>Bacillota</taxon>
        <taxon>Clostridia</taxon>
        <taxon>Eubacteriales</taxon>
        <taxon>Peptococcaceae</taxon>
        <taxon>Desulforamulus</taxon>
    </lineage>
</organism>
<dbReference type="AlphaFoldDB" id="A4J3X4"/>
<protein>
    <submittedName>
        <fullName evidence="1">Uncharacterized protein</fullName>
    </submittedName>
</protein>
<gene>
    <name evidence="1" type="ordered locus">Dred_1243</name>
</gene>
<dbReference type="Proteomes" id="UP000001556">
    <property type="component" value="Chromosome"/>
</dbReference>